<evidence type="ECO:0000313" key="3">
    <source>
        <dbReference type="Proteomes" id="UP000838878"/>
    </source>
</evidence>
<organism evidence="2 3">
    <name type="scientific">Brenthis ino</name>
    <name type="common">lesser marbled fritillary</name>
    <dbReference type="NCBI Taxonomy" id="405034"/>
    <lineage>
        <taxon>Eukaryota</taxon>
        <taxon>Metazoa</taxon>
        <taxon>Ecdysozoa</taxon>
        <taxon>Arthropoda</taxon>
        <taxon>Hexapoda</taxon>
        <taxon>Insecta</taxon>
        <taxon>Pterygota</taxon>
        <taxon>Neoptera</taxon>
        <taxon>Endopterygota</taxon>
        <taxon>Lepidoptera</taxon>
        <taxon>Glossata</taxon>
        <taxon>Ditrysia</taxon>
        <taxon>Papilionoidea</taxon>
        <taxon>Nymphalidae</taxon>
        <taxon>Heliconiinae</taxon>
        <taxon>Argynnini</taxon>
        <taxon>Brenthis</taxon>
    </lineage>
</organism>
<name>A0A8J9Y6P7_9NEOP</name>
<reference evidence="2" key="1">
    <citation type="submission" date="2021-12" db="EMBL/GenBank/DDBJ databases">
        <authorList>
            <person name="Martin H S."/>
        </authorList>
    </citation>
    <scope>NUCLEOTIDE SEQUENCE</scope>
</reference>
<accession>A0A8J9Y6P7</accession>
<dbReference type="PANTHER" id="PTHR33050:SF7">
    <property type="entry name" value="RIBONUCLEASE H"/>
    <property type="match status" value="1"/>
</dbReference>
<gene>
    <name evidence="2" type="ORF">BINO364_LOCUS7122</name>
</gene>
<sequence length="339" mass="38644">MLKRKRANLKEIQSLVGSINFASFPVYRGRLHDRALLKHCHQLLRCNPRLQFPIPTAALKELDWWKLNLTRPSLLHFPPISNYLVTDASEVGWGAQLNNLRLSGQWTLEEGRLHSNQREIQSKRKELKDHCPHLVGSSMLIQSDNRTVVAYLRNEGAVLLLLCSGRRVHDLILLDIEDNNCLLKDESIIFWPKFGSKTDTVCNRQSGWRIYRNKDNQSLDPYFWIQKVIQLSQSRRAICKKTSLFLTICGQPKEASSTNIGNWVKKILCQAGIKASPGSCRPAVASKNWIQNCPLDDILARGNWRSGNTFLKYNCREIQSSSLPSSSKGVLQLFTPVPD</sequence>
<dbReference type="EMBL" id="OV170222">
    <property type="protein sequence ID" value="CAH0720969.1"/>
    <property type="molecule type" value="Genomic_DNA"/>
</dbReference>
<dbReference type="PANTHER" id="PTHR33050">
    <property type="entry name" value="REVERSE TRANSCRIPTASE DOMAIN-CONTAINING PROTEIN"/>
    <property type="match status" value="1"/>
</dbReference>
<protein>
    <submittedName>
        <fullName evidence="2">Uncharacterized protein</fullName>
    </submittedName>
</protein>
<dbReference type="Gene3D" id="1.10.443.10">
    <property type="entry name" value="Intergrase catalytic core"/>
    <property type="match status" value="1"/>
</dbReference>
<dbReference type="GO" id="GO:0071897">
    <property type="term" value="P:DNA biosynthetic process"/>
    <property type="evidence" value="ECO:0007669"/>
    <property type="project" value="UniProtKB-ARBA"/>
</dbReference>
<dbReference type="Proteomes" id="UP000838878">
    <property type="component" value="Chromosome 2"/>
</dbReference>
<dbReference type="InterPro" id="IPR013762">
    <property type="entry name" value="Integrase-like_cat_sf"/>
</dbReference>
<dbReference type="InterPro" id="IPR043502">
    <property type="entry name" value="DNA/RNA_pol_sf"/>
</dbReference>
<feature type="non-terminal residue" evidence="2">
    <location>
        <position position="339"/>
    </location>
</feature>
<dbReference type="InterPro" id="IPR011010">
    <property type="entry name" value="DNA_brk_join_enz"/>
</dbReference>
<dbReference type="SUPFAM" id="SSF56349">
    <property type="entry name" value="DNA breaking-rejoining enzymes"/>
    <property type="match status" value="1"/>
</dbReference>
<dbReference type="GO" id="GO:0015074">
    <property type="term" value="P:DNA integration"/>
    <property type="evidence" value="ECO:0007669"/>
    <property type="project" value="InterPro"/>
</dbReference>
<dbReference type="GO" id="GO:0003677">
    <property type="term" value="F:DNA binding"/>
    <property type="evidence" value="ECO:0007669"/>
    <property type="project" value="InterPro"/>
</dbReference>
<keyword evidence="3" id="KW-1185">Reference proteome</keyword>
<keyword evidence="1" id="KW-0233">DNA recombination</keyword>
<dbReference type="CDD" id="cd09275">
    <property type="entry name" value="RNase_HI_RT_DIRS1"/>
    <property type="match status" value="1"/>
</dbReference>
<dbReference type="InterPro" id="IPR052055">
    <property type="entry name" value="Hepadnavirus_pol/RT"/>
</dbReference>
<evidence type="ECO:0000256" key="1">
    <source>
        <dbReference type="ARBA" id="ARBA00023172"/>
    </source>
</evidence>
<proteinExistence type="predicted"/>
<dbReference type="OrthoDB" id="6083831at2759"/>
<dbReference type="SUPFAM" id="SSF56672">
    <property type="entry name" value="DNA/RNA polymerases"/>
    <property type="match status" value="1"/>
</dbReference>
<evidence type="ECO:0000313" key="2">
    <source>
        <dbReference type="EMBL" id="CAH0720969.1"/>
    </source>
</evidence>
<dbReference type="GO" id="GO:0006310">
    <property type="term" value="P:DNA recombination"/>
    <property type="evidence" value="ECO:0007669"/>
    <property type="project" value="UniProtKB-KW"/>
</dbReference>
<dbReference type="AlphaFoldDB" id="A0A8J9Y6P7"/>